<dbReference type="InterPro" id="IPR002110">
    <property type="entry name" value="Ankyrin_rpt"/>
</dbReference>
<evidence type="ECO:0000256" key="1">
    <source>
        <dbReference type="ARBA" id="ARBA00022737"/>
    </source>
</evidence>
<dbReference type="Proteomes" id="UP000663651">
    <property type="component" value="Chromosome"/>
</dbReference>
<dbReference type="RefSeq" id="WP_207161823.1">
    <property type="nucleotide sequence ID" value="NZ_CP071382.1"/>
</dbReference>
<dbReference type="PROSITE" id="PS50297">
    <property type="entry name" value="ANK_REP_REGION"/>
    <property type="match status" value="2"/>
</dbReference>
<evidence type="ECO:0000313" key="5">
    <source>
        <dbReference type="EMBL" id="QSV44238.1"/>
    </source>
</evidence>
<evidence type="ECO:0000256" key="2">
    <source>
        <dbReference type="ARBA" id="ARBA00023043"/>
    </source>
</evidence>
<keyword evidence="4" id="KW-0732">Signal</keyword>
<dbReference type="PRINTS" id="PR01415">
    <property type="entry name" value="ANKYRIN"/>
</dbReference>
<gene>
    <name evidence="5" type="ORF">JZM60_08535</name>
</gene>
<dbReference type="PROSITE" id="PS50088">
    <property type="entry name" value="ANK_REPEAT"/>
    <property type="match status" value="4"/>
</dbReference>
<feature type="repeat" description="ANK" evidence="3">
    <location>
        <begin position="287"/>
        <end position="319"/>
    </location>
</feature>
<accession>A0ABX7PZY7</accession>
<dbReference type="Pfam" id="PF12796">
    <property type="entry name" value="Ank_2"/>
    <property type="match status" value="1"/>
</dbReference>
<evidence type="ECO:0000256" key="3">
    <source>
        <dbReference type="PROSITE-ProRule" id="PRU00023"/>
    </source>
</evidence>
<protein>
    <submittedName>
        <fullName evidence="5">Ankyrin repeat domain-containing protein</fullName>
    </submittedName>
</protein>
<dbReference type="Gene3D" id="1.25.40.20">
    <property type="entry name" value="Ankyrin repeat-containing domain"/>
    <property type="match status" value="2"/>
</dbReference>
<reference evidence="5 6" key="1">
    <citation type="submission" date="2021-03" db="EMBL/GenBank/DDBJ databases">
        <title>Geobacter metallireducens gen. nov. sp. nov., a microorganism capable of coupling the complete oxidation of organic compounds to the reduction of iron and other metals.</title>
        <authorList>
            <person name="Li Y."/>
        </authorList>
    </citation>
    <scope>NUCLEOTIDE SEQUENCE [LARGE SCALE GENOMIC DNA]</scope>
    <source>
        <strain evidence="5 6">Jerry-YX</strain>
    </source>
</reference>
<keyword evidence="6" id="KW-1185">Reference proteome</keyword>
<feature type="chain" id="PRO_5045226444" evidence="4">
    <location>
        <begin position="25"/>
        <end position="348"/>
    </location>
</feature>
<organism evidence="5 6">
    <name type="scientific">Geobacter benzoatilyticus</name>
    <dbReference type="NCBI Taxonomy" id="2815309"/>
    <lineage>
        <taxon>Bacteria</taxon>
        <taxon>Pseudomonadati</taxon>
        <taxon>Thermodesulfobacteriota</taxon>
        <taxon>Desulfuromonadia</taxon>
        <taxon>Geobacterales</taxon>
        <taxon>Geobacteraceae</taxon>
        <taxon>Geobacter</taxon>
    </lineage>
</organism>
<dbReference type="PANTHER" id="PTHR24171:SF9">
    <property type="entry name" value="ANKYRIN REPEAT DOMAIN-CONTAINING PROTEIN 39"/>
    <property type="match status" value="1"/>
</dbReference>
<dbReference type="PANTHER" id="PTHR24171">
    <property type="entry name" value="ANKYRIN REPEAT DOMAIN-CONTAINING PROTEIN 39-RELATED"/>
    <property type="match status" value="1"/>
</dbReference>
<feature type="repeat" description="ANK" evidence="3">
    <location>
        <begin position="221"/>
        <end position="253"/>
    </location>
</feature>
<evidence type="ECO:0000313" key="6">
    <source>
        <dbReference type="Proteomes" id="UP000663651"/>
    </source>
</evidence>
<dbReference type="Pfam" id="PF00023">
    <property type="entry name" value="Ank"/>
    <property type="match status" value="1"/>
</dbReference>
<proteinExistence type="predicted"/>
<feature type="repeat" description="ANK" evidence="3">
    <location>
        <begin position="188"/>
        <end position="220"/>
    </location>
</feature>
<name>A0ABX7PZY7_9BACT</name>
<dbReference type="EMBL" id="CP071382">
    <property type="protein sequence ID" value="QSV44238.1"/>
    <property type="molecule type" value="Genomic_DNA"/>
</dbReference>
<keyword evidence="1" id="KW-0677">Repeat</keyword>
<dbReference type="SUPFAM" id="SSF48403">
    <property type="entry name" value="Ankyrin repeat"/>
    <property type="match status" value="1"/>
</dbReference>
<dbReference type="SMART" id="SM00248">
    <property type="entry name" value="ANK"/>
    <property type="match status" value="6"/>
</dbReference>
<sequence>MKTINMLAIAGAIIVFAFPSPAHCYEAAQDATTKRMMAMIVDLGGHDAVRKNSGKLVRCADGGTRKVSIVKRGTTTTYRGDYRTCREGDSVRDGIYEIVFNGDEIAGSTEKRSINGELFDAAKEGNAAKVRKLIKAKADVNYTESITLADGGSVERLSPLMAATMAGSLDAVKALVAGGGWVNYLNSKTVNSLWIAAHNGNLEIVKHLATHGAYLNNSNNEDVTPLMAAAMNGHFEVVKFLVDKKARIDEVHKEGDSALMFAVARGHTDIARFLIDAGANVNIRNAFGVTALIISAAEGNDEVARKLLEKNADTTVRTATGLTALDVARAREMHSVADLLEEQGKEQN</sequence>
<dbReference type="InterPro" id="IPR036770">
    <property type="entry name" value="Ankyrin_rpt-contain_sf"/>
</dbReference>
<keyword evidence="2 3" id="KW-0040">ANK repeat</keyword>
<feature type="repeat" description="ANK" evidence="3">
    <location>
        <begin position="254"/>
        <end position="286"/>
    </location>
</feature>
<evidence type="ECO:0000256" key="4">
    <source>
        <dbReference type="SAM" id="SignalP"/>
    </source>
</evidence>
<feature type="signal peptide" evidence="4">
    <location>
        <begin position="1"/>
        <end position="24"/>
    </location>
</feature>